<reference evidence="8" key="4">
    <citation type="journal article" date="2016" name="Gigascience">
        <title>De novo construction of an expanded transcriptome assembly for the western tarnished plant bug, Lygus hesperus.</title>
        <authorList>
            <person name="Tassone E.E."/>
            <person name="Geib S.M."/>
            <person name="Hall B."/>
            <person name="Fabrick J.A."/>
            <person name="Brent C.S."/>
            <person name="Hull J.J."/>
        </authorList>
    </citation>
    <scope>NUCLEOTIDE SEQUENCE</scope>
</reference>
<evidence type="ECO:0000313" key="6">
    <source>
        <dbReference type="EMBL" id="JAG26596.1"/>
    </source>
</evidence>
<dbReference type="Pfam" id="PF13499">
    <property type="entry name" value="EF-hand_7"/>
    <property type="match status" value="2"/>
</dbReference>
<dbReference type="InterPro" id="IPR018247">
    <property type="entry name" value="EF_Hand_1_Ca_BS"/>
</dbReference>
<dbReference type="PANTHER" id="PTHR34524:SF6">
    <property type="entry name" value="CALCYPHOSINE LIKE"/>
    <property type="match status" value="1"/>
</dbReference>
<dbReference type="InterPro" id="IPR002048">
    <property type="entry name" value="EF_hand_dom"/>
</dbReference>
<feature type="region of interest" description="Disordered" evidence="4">
    <location>
        <begin position="18"/>
        <end position="56"/>
    </location>
</feature>
<evidence type="ECO:0000256" key="4">
    <source>
        <dbReference type="SAM" id="MobiDB-lite"/>
    </source>
</evidence>
<feature type="domain" description="EF-hand" evidence="5">
    <location>
        <begin position="148"/>
        <end position="183"/>
    </location>
</feature>
<evidence type="ECO:0000259" key="5">
    <source>
        <dbReference type="PROSITE" id="PS50222"/>
    </source>
</evidence>
<keyword evidence="1" id="KW-0479">Metal-binding</keyword>
<dbReference type="InterPro" id="IPR011992">
    <property type="entry name" value="EF-hand-dom_pair"/>
</dbReference>
<reference evidence="6" key="1">
    <citation type="journal article" date="2014" name="PLoS ONE">
        <title>Transcriptome-Based Identification of ABC Transporters in the Western Tarnished Plant Bug Lygus hesperus.</title>
        <authorList>
            <person name="Hull J.J."/>
            <person name="Chaney K."/>
            <person name="Geib S.M."/>
            <person name="Fabrick J.A."/>
            <person name="Brent C.S."/>
            <person name="Walsh D."/>
            <person name="Lavine L.C."/>
        </authorList>
    </citation>
    <scope>NUCLEOTIDE SEQUENCE</scope>
</reference>
<gene>
    <name evidence="6" type="primary">Capsl_1</name>
    <name evidence="8" type="synonym">Capsl_2</name>
    <name evidence="6" type="ORF">CM83_29222</name>
    <name evidence="8" type="ORF">g.50145</name>
</gene>
<dbReference type="CDD" id="cd00051">
    <property type="entry name" value="EFh"/>
    <property type="match status" value="1"/>
</dbReference>
<accession>A0A0A9Y4Q9</accession>
<dbReference type="EMBL" id="GBHO01017008">
    <property type="protein sequence ID" value="JAG26596.1"/>
    <property type="molecule type" value="Transcribed_RNA"/>
</dbReference>
<dbReference type="EMBL" id="GDHC01005823">
    <property type="protein sequence ID" value="JAQ12806.1"/>
    <property type="molecule type" value="Transcribed_RNA"/>
</dbReference>
<feature type="domain" description="EF-hand" evidence="5">
    <location>
        <begin position="112"/>
        <end position="147"/>
    </location>
</feature>
<dbReference type="GO" id="GO:0005509">
    <property type="term" value="F:calcium ion binding"/>
    <property type="evidence" value="ECO:0007669"/>
    <property type="project" value="InterPro"/>
</dbReference>
<organism evidence="6">
    <name type="scientific">Lygus hesperus</name>
    <name type="common">Western plant bug</name>
    <dbReference type="NCBI Taxonomy" id="30085"/>
    <lineage>
        <taxon>Eukaryota</taxon>
        <taxon>Metazoa</taxon>
        <taxon>Ecdysozoa</taxon>
        <taxon>Arthropoda</taxon>
        <taxon>Hexapoda</taxon>
        <taxon>Insecta</taxon>
        <taxon>Pterygota</taxon>
        <taxon>Neoptera</taxon>
        <taxon>Paraneoptera</taxon>
        <taxon>Hemiptera</taxon>
        <taxon>Heteroptera</taxon>
        <taxon>Panheteroptera</taxon>
        <taxon>Cimicomorpha</taxon>
        <taxon>Miridae</taxon>
        <taxon>Mirini</taxon>
        <taxon>Lygus</taxon>
    </lineage>
</organism>
<feature type="domain" description="EF-hand" evidence="5">
    <location>
        <begin position="76"/>
        <end position="111"/>
    </location>
</feature>
<dbReference type="AlphaFoldDB" id="A0A0A9Y4Q9"/>
<evidence type="ECO:0000313" key="7">
    <source>
        <dbReference type="EMBL" id="JAG50270.1"/>
    </source>
</evidence>
<reference evidence="6" key="2">
    <citation type="submission" date="2014-07" db="EMBL/GenBank/DDBJ databases">
        <authorList>
            <person name="Hull J."/>
        </authorList>
    </citation>
    <scope>NUCLEOTIDE SEQUENCE</scope>
</reference>
<dbReference type="EMBL" id="GBRD01015556">
    <property type="protein sequence ID" value="JAG50270.1"/>
    <property type="molecule type" value="Transcribed_RNA"/>
</dbReference>
<dbReference type="InterPro" id="IPR051581">
    <property type="entry name" value="Ca-bind"/>
</dbReference>
<proteinExistence type="predicted"/>
<evidence type="ECO:0000256" key="1">
    <source>
        <dbReference type="ARBA" id="ARBA00022723"/>
    </source>
</evidence>
<dbReference type="SMART" id="SM00054">
    <property type="entry name" value="EFh"/>
    <property type="match status" value="3"/>
</dbReference>
<dbReference type="PROSITE" id="PS00018">
    <property type="entry name" value="EF_HAND_1"/>
    <property type="match status" value="3"/>
</dbReference>
<dbReference type="PROSITE" id="PS50222">
    <property type="entry name" value="EF_HAND_2"/>
    <property type="match status" value="3"/>
</dbReference>
<dbReference type="SUPFAM" id="SSF47473">
    <property type="entry name" value="EF-hand"/>
    <property type="match status" value="1"/>
</dbReference>
<reference evidence="7" key="3">
    <citation type="submission" date="2014-09" db="EMBL/GenBank/DDBJ databases">
        <authorList>
            <person name="Magalhaes I.L.F."/>
            <person name="Oliveira U."/>
            <person name="Santos F.R."/>
            <person name="Vidigal T.H.D.A."/>
            <person name="Brescovit A.D."/>
            <person name="Santos A.J."/>
        </authorList>
    </citation>
    <scope>NUCLEOTIDE SEQUENCE</scope>
</reference>
<dbReference type="Gene3D" id="1.10.238.10">
    <property type="entry name" value="EF-hand"/>
    <property type="match status" value="2"/>
</dbReference>
<evidence type="ECO:0000256" key="3">
    <source>
        <dbReference type="ARBA" id="ARBA00022837"/>
    </source>
</evidence>
<keyword evidence="2" id="KW-0677">Repeat</keyword>
<dbReference type="PANTHER" id="PTHR34524">
    <property type="entry name" value="CALCYPHOSIN"/>
    <property type="match status" value="1"/>
</dbReference>
<name>A0A0A9Y4Q9_LYGHE</name>
<sequence length="244" mass="28124">MVKPGTLMEVLHWDESVEQFPEEKKRKKKRDKYDMRPQSAASRQESELMNKSKRSAAVATDPLEKLRHLCLSRGTSGILSLGRLFRRMDDDGSKALNFEEFNKGVTESGLELDEEHMKQLFDRFDTDGSGTITLDEMLISIRPPMSDFRKRVIEEAFKKLDKTGDGVITIDDLRGVYSVRSHPKYLSGEESEETILKKFLSKFEDDNPDGKVTKEEFFNYYCGISASIDADVYFDLMMRQAYKL</sequence>
<evidence type="ECO:0000313" key="8">
    <source>
        <dbReference type="EMBL" id="JAQ12806.1"/>
    </source>
</evidence>
<keyword evidence="3" id="KW-0106">Calcium</keyword>
<protein>
    <submittedName>
        <fullName evidence="6">Calcyphosin-like protein</fullName>
    </submittedName>
</protein>
<evidence type="ECO:0000256" key="2">
    <source>
        <dbReference type="ARBA" id="ARBA00022737"/>
    </source>
</evidence>